<evidence type="ECO:0000313" key="2">
    <source>
        <dbReference type="EMBL" id="SCU77304.1"/>
    </source>
</evidence>
<dbReference type="AlphaFoldDB" id="A0A1K0IJH3"/>
<evidence type="ECO:0000256" key="1">
    <source>
        <dbReference type="SAM" id="SignalP"/>
    </source>
</evidence>
<dbReference type="EMBL" id="FMSH01000308">
    <property type="protein sequence ID" value="SCU77304.1"/>
    <property type="molecule type" value="Genomic_DNA"/>
</dbReference>
<dbReference type="RefSeq" id="WP_340526882.1">
    <property type="nucleotide sequence ID" value="NZ_FMSH01000308.1"/>
</dbReference>
<name>A0A1K0IJH3_CUPNE</name>
<accession>A0A1K0IJH3</accession>
<feature type="signal peptide" evidence="1">
    <location>
        <begin position="1"/>
        <end position="20"/>
    </location>
</feature>
<proteinExistence type="predicted"/>
<reference evidence="2" key="1">
    <citation type="submission" date="2016-09" db="EMBL/GenBank/DDBJ databases">
        <authorList>
            <person name="Capua I."/>
            <person name="De Benedictis P."/>
            <person name="Joannis T."/>
            <person name="Lombin L.H."/>
            <person name="Cattoli G."/>
        </authorList>
    </citation>
    <scope>NUCLEOTIDE SEQUENCE</scope>
    <source>
        <strain evidence="2">B9</strain>
    </source>
</reference>
<sequence>MTCKTTAGCALVALVSTAAAKAECADAARRYMRELLASVESLDAIVEQHGVRTLTDLFYLQQAIIADGFVDHFPNESAIVEVVQVLPSGAHWLTFIRVEDAASAVAEPA</sequence>
<feature type="chain" id="PRO_5012882378" evidence="1">
    <location>
        <begin position="21"/>
        <end position="109"/>
    </location>
</feature>
<protein>
    <submittedName>
        <fullName evidence="2">Uncharacterized protein</fullName>
    </submittedName>
</protein>
<gene>
    <name evidence="2" type="ORF">CNECB9_3760007</name>
</gene>
<organism evidence="2">
    <name type="scientific">Cupriavidus necator</name>
    <name type="common">Alcaligenes eutrophus</name>
    <name type="synonym">Ralstonia eutropha</name>
    <dbReference type="NCBI Taxonomy" id="106590"/>
    <lineage>
        <taxon>Bacteria</taxon>
        <taxon>Pseudomonadati</taxon>
        <taxon>Pseudomonadota</taxon>
        <taxon>Betaproteobacteria</taxon>
        <taxon>Burkholderiales</taxon>
        <taxon>Burkholderiaceae</taxon>
        <taxon>Cupriavidus</taxon>
    </lineage>
</organism>
<keyword evidence="1" id="KW-0732">Signal</keyword>